<evidence type="ECO:0000313" key="1">
    <source>
        <dbReference type="EMBL" id="MDN4174213.1"/>
    </source>
</evidence>
<accession>A0ABT8FHP6</accession>
<comment type="caution">
    <text evidence="1">The sequence shown here is derived from an EMBL/GenBank/DDBJ whole genome shotgun (WGS) entry which is preliminary data.</text>
</comment>
<keyword evidence="2" id="KW-1185">Reference proteome</keyword>
<protein>
    <submittedName>
        <fullName evidence="1">Uncharacterized protein</fullName>
    </submittedName>
</protein>
<dbReference type="EMBL" id="JAUHJQ010000006">
    <property type="protein sequence ID" value="MDN4174213.1"/>
    <property type="molecule type" value="Genomic_DNA"/>
</dbReference>
<reference evidence="1" key="1">
    <citation type="submission" date="2023-06" db="EMBL/GenBank/DDBJ databases">
        <title>Draft genome sequence of Nocardioides sp. SOB77.</title>
        <authorList>
            <person name="Zhang G."/>
        </authorList>
    </citation>
    <scope>NUCLEOTIDE SEQUENCE</scope>
    <source>
        <strain evidence="1">SOB77</strain>
    </source>
</reference>
<organism evidence="1 2">
    <name type="scientific">Nocardioides oceani</name>
    <dbReference type="NCBI Taxonomy" id="3058369"/>
    <lineage>
        <taxon>Bacteria</taxon>
        <taxon>Bacillati</taxon>
        <taxon>Actinomycetota</taxon>
        <taxon>Actinomycetes</taxon>
        <taxon>Propionibacteriales</taxon>
        <taxon>Nocardioidaceae</taxon>
        <taxon>Nocardioides</taxon>
    </lineage>
</organism>
<name>A0ABT8FHP6_9ACTN</name>
<dbReference type="RefSeq" id="WP_300953311.1">
    <property type="nucleotide sequence ID" value="NZ_JAUHJQ010000006.1"/>
</dbReference>
<sequence>MHLHLLGQPHDVVVGHRGAPEQQVAVVDVAVQLEHPARSSGDAPGPPAG</sequence>
<gene>
    <name evidence="1" type="ORF">QWY28_14715</name>
</gene>
<evidence type="ECO:0000313" key="2">
    <source>
        <dbReference type="Proteomes" id="UP001168620"/>
    </source>
</evidence>
<dbReference type="Proteomes" id="UP001168620">
    <property type="component" value="Unassembled WGS sequence"/>
</dbReference>
<proteinExistence type="predicted"/>